<keyword evidence="3" id="KW-0175">Coiled coil</keyword>
<name>A0ABY9DVB6_VITVI</name>
<organism evidence="6 7">
    <name type="scientific">Vitis vinifera</name>
    <name type="common">Grape</name>
    <dbReference type="NCBI Taxonomy" id="29760"/>
    <lineage>
        <taxon>Eukaryota</taxon>
        <taxon>Viridiplantae</taxon>
        <taxon>Streptophyta</taxon>
        <taxon>Embryophyta</taxon>
        <taxon>Tracheophyta</taxon>
        <taxon>Spermatophyta</taxon>
        <taxon>Magnoliopsida</taxon>
        <taxon>eudicotyledons</taxon>
        <taxon>Gunneridae</taxon>
        <taxon>Pentapetalae</taxon>
        <taxon>rosids</taxon>
        <taxon>Vitales</taxon>
        <taxon>Vitaceae</taxon>
        <taxon>Viteae</taxon>
        <taxon>Vitis</taxon>
    </lineage>
</organism>
<evidence type="ECO:0008006" key="8">
    <source>
        <dbReference type="Google" id="ProtNLM"/>
    </source>
</evidence>
<feature type="domain" description="Terpene synthase metal-binding" evidence="5">
    <location>
        <begin position="260"/>
        <end position="457"/>
    </location>
</feature>
<dbReference type="InterPro" id="IPR050148">
    <property type="entry name" value="Terpene_synthase-like"/>
</dbReference>
<dbReference type="InterPro" id="IPR034741">
    <property type="entry name" value="Terpene_cyclase-like_1_C"/>
</dbReference>
<keyword evidence="1" id="KW-0479">Metal-binding</keyword>
<dbReference type="InterPro" id="IPR008949">
    <property type="entry name" value="Isoprenoid_synthase_dom_sf"/>
</dbReference>
<dbReference type="InterPro" id="IPR044814">
    <property type="entry name" value="Terpene_cyclase_plant_C1"/>
</dbReference>
<dbReference type="InterPro" id="IPR008930">
    <property type="entry name" value="Terpenoid_cyclase/PrenylTrfase"/>
</dbReference>
<evidence type="ECO:0000256" key="2">
    <source>
        <dbReference type="ARBA" id="ARBA00022842"/>
    </source>
</evidence>
<protein>
    <recommendedName>
        <fullName evidence="8">Valencene synthase</fullName>
    </recommendedName>
</protein>
<evidence type="ECO:0000256" key="1">
    <source>
        <dbReference type="ARBA" id="ARBA00022723"/>
    </source>
</evidence>
<dbReference type="EMBL" id="CP126665">
    <property type="protein sequence ID" value="WKA11689.1"/>
    <property type="molecule type" value="Genomic_DNA"/>
</dbReference>
<sequence length="885" mass="102878">MSTQVSECPLVQIPKPENRPRAKFHPNIWGDLFITYTPEDEVSRACKEKQVEDLKEEVRRELMAAAGNPSQLLNFIDAVQRLGVAYHFEREIEESLQHIYDRFHDADDTNDDLYNIALRFRLLRQQGYNISCGIFNKFKDEKGSFKEDLISNIQGMLGLYEAAHLRIHGENILEEALAFSTTHLKAMVESLGYPLAEQVAHALKRPIRKGLERLEARWYISIYQDEAFHDKTLLKLAKLDFNLVQSLHKEELSNLARWWKKLDFATKLPFARDRLVEGYFWIVGVYFEPQYLWAIRILTKIIVMTTVIDDIYDAYGTLEEIKHFTEAIESIDHLPEYMKLFFVALLDVYKEIEEEMEKERYQYRVHYAIEAMKNQVRAYFAEAKWFHEQHIPTMEEYMSVALSCSGYSLLATSSFIGMGEIASKEAFDWVIRDPKIIRASTVIARFMDDMKSHTDTRACKEKQVEDLKEEVRRELMAAAGNPSQLLNFIDAVQRLGVAYHFEREIEESLQHIYDRFHDADDTDDDLYNIALQFRLLRQQGYNISCGSFKEDLISNIQGMLGLYEAAHLRVHGEDILEEALAFTTTHLKATVERLGYPLAEQVAHALKHPIRKGLERLEARWYISLYQDEASHDKTLLKLAKLDFNLVQSLHKEELSNLARWDINSIDHLPEYMKLFYVTLLDLYKEIDQELEKDGNQYRVYYAKEVLKSQVRAYFAEAKWSHEGYIPTIEEYMLVALVTAGSCILATWSFIGMGEIMTKEAFDWVISDPKIITASTVIFRLMDDITTHKFEQKRGHVASGIECYMKQYGVSEEQVYSEFHKQVENAWLDINQECLKPTAVPMPLLTRVVNLSRVMDVIYKEGDGYTHVGKVMKDNIGSVLIDPIV</sequence>
<feature type="domain" description="Terpene synthase metal-binding" evidence="5">
    <location>
        <begin position="658"/>
        <end position="827"/>
    </location>
</feature>
<evidence type="ECO:0000259" key="5">
    <source>
        <dbReference type="Pfam" id="PF03936"/>
    </source>
</evidence>
<dbReference type="InterPro" id="IPR001906">
    <property type="entry name" value="Terpene_synth_N"/>
</dbReference>
<dbReference type="PANTHER" id="PTHR31225:SF241">
    <property type="entry name" value="TERPENE SYNTHASE FAMILY, METAL-BINDING DOMAIN PROTEIN"/>
    <property type="match status" value="1"/>
</dbReference>
<dbReference type="InterPro" id="IPR005630">
    <property type="entry name" value="Terpene_synthase_metal-bd"/>
</dbReference>
<dbReference type="SFLD" id="SFLDG01014">
    <property type="entry name" value="Terpene_Cyclase_Like_1_N-term"/>
    <property type="match status" value="2"/>
</dbReference>
<dbReference type="Gene3D" id="1.50.10.130">
    <property type="entry name" value="Terpene synthase, N-terminal domain"/>
    <property type="match status" value="2"/>
</dbReference>
<dbReference type="Pfam" id="PF01397">
    <property type="entry name" value="Terpene_synth"/>
    <property type="match status" value="1"/>
</dbReference>
<feature type="domain" description="Terpene synthase N-terminal" evidence="4">
    <location>
        <begin position="28"/>
        <end position="203"/>
    </location>
</feature>
<dbReference type="Proteomes" id="UP001227230">
    <property type="component" value="Chromosome 18"/>
</dbReference>
<dbReference type="SFLD" id="SFLDG01019">
    <property type="entry name" value="Terpene_Cyclase_Like_1_C_Termi"/>
    <property type="match status" value="2"/>
</dbReference>
<dbReference type="SUPFAM" id="SSF48576">
    <property type="entry name" value="Terpenoid synthases"/>
    <property type="match status" value="2"/>
</dbReference>
<feature type="coiled-coil region" evidence="3">
    <location>
        <begin position="450"/>
        <end position="477"/>
    </location>
</feature>
<evidence type="ECO:0000313" key="6">
    <source>
        <dbReference type="EMBL" id="WKA11689.1"/>
    </source>
</evidence>
<evidence type="ECO:0000313" key="7">
    <source>
        <dbReference type="Proteomes" id="UP001227230"/>
    </source>
</evidence>
<dbReference type="InterPro" id="IPR036965">
    <property type="entry name" value="Terpene_synth_N_sf"/>
</dbReference>
<proteinExistence type="predicted"/>
<gene>
    <name evidence="6" type="ORF">VitviT2T_029164</name>
</gene>
<evidence type="ECO:0000259" key="4">
    <source>
        <dbReference type="Pfam" id="PF01397"/>
    </source>
</evidence>
<dbReference type="SFLD" id="SFLDS00005">
    <property type="entry name" value="Isoprenoid_Synthase_Type_I"/>
    <property type="match status" value="2"/>
</dbReference>
<accession>A0ABY9DVB6</accession>
<keyword evidence="7" id="KW-1185">Reference proteome</keyword>
<dbReference type="PANTHER" id="PTHR31225">
    <property type="entry name" value="OS04G0344100 PROTEIN-RELATED"/>
    <property type="match status" value="1"/>
</dbReference>
<dbReference type="SUPFAM" id="SSF48239">
    <property type="entry name" value="Terpenoid cyclases/Protein prenyltransferases"/>
    <property type="match status" value="2"/>
</dbReference>
<reference evidence="6 7" key="1">
    <citation type="journal article" date="2023" name="Hortic Res">
        <title>The complete reference genome for grapevine (Vitis vinifera L.) genetics and breeding.</title>
        <authorList>
            <person name="Shi X."/>
            <person name="Cao S."/>
            <person name="Wang X."/>
            <person name="Huang S."/>
            <person name="Wang Y."/>
            <person name="Liu Z."/>
            <person name="Liu W."/>
            <person name="Leng X."/>
            <person name="Peng Y."/>
            <person name="Wang N."/>
            <person name="Wang Y."/>
            <person name="Ma Z."/>
            <person name="Xu X."/>
            <person name="Zhang F."/>
            <person name="Xue H."/>
            <person name="Zhong H."/>
            <person name="Wang Y."/>
            <person name="Zhang K."/>
            <person name="Velt A."/>
            <person name="Avia K."/>
            <person name="Holtgrawe D."/>
            <person name="Grimplet J."/>
            <person name="Matus J.T."/>
            <person name="Ware D."/>
            <person name="Wu X."/>
            <person name="Wang H."/>
            <person name="Liu C."/>
            <person name="Fang Y."/>
            <person name="Rustenholz C."/>
            <person name="Cheng Z."/>
            <person name="Xiao H."/>
            <person name="Zhou Y."/>
        </authorList>
    </citation>
    <scope>NUCLEOTIDE SEQUENCE [LARGE SCALE GENOMIC DNA]</scope>
    <source>
        <strain evidence="7">cv. Pinot noir / PN40024</strain>
        <tissue evidence="6">Leaf</tissue>
    </source>
</reference>
<dbReference type="Pfam" id="PF03936">
    <property type="entry name" value="Terpene_synth_C"/>
    <property type="match status" value="2"/>
</dbReference>
<evidence type="ECO:0000256" key="3">
    <source>
        <dbReference type="SAM" id="Coils"/>
    </source>
</evidence>
<keyword evidence="2" id="KW-0460">Magnesium</keyword>
<dbReference type="CDD" id="cd00684">
    <property type="entry name" value="Terpene_cyclase_plant_C1"/>
    <property type="match status" value="2"/>
</dbReference>
<dbReference type="Gene3D" id="1.10.600.10">
    <property type="entry name" value="Farnesyl Diphosphate Synthase"/>
    <property type="match status" value="2"/>
</dbReference>